<evidence type="ECO:0000313" key="4">
    <source>
        <dbReference type="Proteomes" id="UP000036851"/>
    </source>
</evidence>
<dbReference type="AlphaFoldDB" id="A0A0L7T474"/>
<dbReference type="EMBL" id="JRXF01000006">
    <property type="protein sequence ID" value="KOC94410.1"/>
    <property type="molecule type" value="Genomic_DNA"/>
</dbReference>
<dbReference type="STRING" id="1560201.NG42_11075"/>
<dbReference type="Proteomes" id="UP000037088">
    <property type="component" value="Unassembled WGS sequence"/>
</dbReference>
<name>A0A0L7T474_9GAMM</name>
<organism evidence="2 5">
    <name type="scientific">Winslowiella iniecta</name>
    <dbReference type="NCBI Taxonomy" id="1560201"/>
    <lineage>
        <taxon>Bacteria</taxon>
        <taxon>Pseudomonadati</taxon>
        <taxon>Pseudomonadota</taxon>
        <taxon>Gammaproteobacteria</taxon>
        <taxon>Enterobacterales</taxon>
        <taxon>Erwiniaceae</taxon>
        <taxon>Winslowiella</taxon>
    </lineage>
</organism>
<comment type="caution">
    <text evidence="2">The sequence shown here is derived from an EMBL/GenBank/DDBJ whole genome shotgun (WGS) entry which is preliminary data.</text>
</comment>
<evidence type="ECO:0000313" key="3">
    <source>
        <dbReference type="EMBL" id="KOC94410.1"/>
    </source>
</evidence>
<keyword evidence="5" id="KW-1185">Reference proteome</keyword>
<dbReference type="InterPro" id="IPR036162">
    <property type="entry name" value="Resolvase-like_N_sf"/>
</dbReference>
<dbReference type="GO" id="GO:0003677">
    <property type="term" value="F:DNA binding"/>
    <property type="evidence" value="ECO:0007669"/>
    <property type="project" value="InterPro"/>
</dbReference>
<accession>A0A0L7T474</accession>
<evidence type="ECO:0000313" key="5">
    <source>
        <dbReference type="Proteomes" id="UP000037088"/>
    </source>
</evidence>
<dbReference type="PATRIC" id="fig|1560201.3.peg.2357"/>
<evidence type="ECO:0000313" key="2">
    <source>
        <dbReference type="EMBL" id="KOC90006.1"/>
    </source>
</evidence>
<dbReference type="GO" id="GO:0000150">
    <property type="term" value="F:DNA strand exchange activity"/>
    <property type="evidence" value="ECO:0007669"/>
    <property type="project" value="InterPro"/>
</dbReference>
<protein>
    <recommendedName>
        <fullName evidence="1">RNA polymerase sigma-70 ECF-like HTH domain-containing protein</fullName>
    </recommendedName>
</protein>
<dbReference type="Proteomes" id="UP000036851">
    <property type="component" value="Unassembled WGS sequence"/>
</dbReference>
<dbReference type="SUPFAM" id="SSF53041">
    <property type="entry name" value="Resolvase-like"/>
    <property type="match status" value="1"/>
</dbReference>
<proteinExistence type="predicted"/>
<feature type="domain" description="RNA polymerase sigma-70 ECF-like HTH" evidence="1">
    <location>
        <begin position="162"/>
        <end position="191"/>
    </location>
</feature>
<gene>
    <name evidence="2" type="ORF">NG42_11075</name>
    <name evidence="3" type="ORF">NG43_05725</name>
</gene>
<sequence>MHALTFVTEIIDVNFFHYQLCKNSQEAREIKKHPSYLEINKEFAISEGNVAIEIAGYERRILKELINKIGKGDTLVLTDLNSLGDTIDDVLDTLFSCFKKDINVYCYHPYSRIEPSAESCMSFLISVQTGIDIQNLKSSRSKHRRIKKPLGRKEGSQHKLSIYTLKLKGYKQSEVARELGVSLSTVKRNWRNGIIG</sequence>
<dbReference type="EMBL" id="JRXE01000013">
    <property type="protein sequence ID" value="KOC90006.1"/>
    <property type="molecule type" value="Genomic_DNA"/>
</dbReference>
<dbReference type="InterPro" id="IPR053812">
    <property type="entry name" value="HTH_Sigma70_ECF-like"/>
</dbReference>
<reference evidence="4 5" key="1">
    <citation type="journal article" date="2015" name="Int. J. Syst. Evol. Microbiol.">
        <title>Erwinia iniecta sp. nov., isolated from Russian wheat aphids (Diuraphis noxia).</title>
        <authorList>
            <person name="Campillo T."/>
            <person name="Luna E."/>
            <person name="Portier P."/>
            <person name="Fischer-Le Saux M."/>
            <person name="Lapitan N."/>
            <person name="Tisserat N.A."/>
            <person name="Leach J.E."/>
        </authorList>
    </citation>
    <scope>NUCLEOTIDE SEQUENCE [LARGE SCALE GENOMIC DNA]</scope>
    <source>
        <strain evidence="2 5">B120</strain>
        <strain evidence="3 4">B149</strain>
    </source>
</reference>
<evidence type="ECO:0000259" key="1">
    <source>
        <dbReference type="Pfam" id="PF07638"/>
    </source>
</evidence>
<dbReference type="Pfam" id="PF07638">
    <property type="entry name" value="Sigma70_ECF"/>
    <property type="match status" value="1"/>
</dbReference>